<dbReference type="EMBL" id="JBHRTI010000010">
    <property type="protein sequence ID" value="MFC3148983.1"/>
    <property type="molecule type" value="Genomic_DNA"/>
</dbReference>
<feature type="binding site" evidence="6">
    <location>
        <position position="182"/>
    </location>
    <ligand>
        <name>substrate</name>
    </ligand>
</feature>
<dbReference type="RefSeq" id="WP_377305390.1">
    <property type="nucleotide sequence ID" value="NZ_CP180191.1"/>
</dbReference>
<evidence type="ECO:0000256" key="6">
    <source>
        <dbReference type="HAMAP-Rule" id="MF_01106"/>
    </source>
</evidence>
<dbReference type="NCBIfam" id="NF003802">
    <property type="entry name" value="PRK05388.1"/>
    <property type="match status" value="1"/>
</dbReference>
<dbReference type="PANTHER" id="PTHR23100:SF0">
    <property type="entry name" value="ARGININE BIOSYNTHESIS BIFUNCTIONAL PROTEIN ARGJ, MITOCHONDRIAL"/>
    <property type="match status" value="1"/>
</dbReference>
<dbReference type="Pfam" id="PF01960">
    <property type="entry name" value="ArgJ"/>
    <property type="match status" value="1"/>
</dbReference>
<dbReference type="SUPFAM" id="SSF56266">
    <property type="entry name" value="DmpA/ArgJ-like"/>
    <property type="match status" value="1"/>
</dbReference>
<feature type="chain" id="PRO_5044947376" description="Arginine biosynthesis bifunctional protein ArgJ beta chain" evidence="6">
    <location>
        <begin position="193"/>
        <end position="408"/>
    </location>
</feature>
<comment type="subunit">
    <text evidence="2 6">Heterotetramer of two alpha and two beta chains.</text>
</comment>
<keyword evidence="3 6" id="KW-0808">Transferase</keyword>
<feature type="site" description="Involved in the stabilization of negative charge on the oxyanion by the formation of the oxyanion hole" evidence="6">
    <location>
        <position position="120"/>
    </location>
</feature>
<dbReference type="Proteomes" id="UP001595556">
    <property type="component" value="Unassembled WGS sequence"/>
</dbReference>
<evidence type="ECO:0000313" key="8">
    <source>
        <dbReference type="Proteomes" id="UP001595556"/>
    </source>
</evidence>
<protein>
    <recommendedName>
        <fullName evidence="6">Arginine biosynthesis bifunctional protein ArgJ</fullName>
    </recommendedName>
    <domain>
        <recommendedName>
            <fullName evidence="6">Glutamate N-acetyltransferase</fullName>
            <ecNumber evidence="6">2.3.1.35</ecNumber>
        </recommendedName>
        <alternativeName>
            <fullName evidence="6">Ornithine acetyltransferase</fullName>
            <shortName evidence="6">OATase</shortName>
        </alternativeName>
        <alternativeName>
            <fullName evidence="6">Ornithine transacetylase</fullName>
        </alternativeName>
    </domain>
    <domain>
        <recommendedName>
            <fullName evidence="6">Amino-acid acetyltransferase</fullName>
            <ecNumber evidence="6">2.3.1.1</ecNumber>
        </recommendedName>
        <alternativeName>
            <fullName evidence="6">N-acetylglutamate synthase</fullName>
            <shortName evidence="6">AGSase</shortName>
        </alternativeName>
    </domain>
    <component>
        <recommendedName>
            <fullName evidence="6">Arginine biosynthesis bifunctional protein ArgJ alpha chain</fullName>
        </recommendedName>
    </component>
    <component>
        <recommendedName>
            <fullName evidence="6">Arginine biosynthesis bifunctional protein ArgJ beta chain</fullName>
        </recommendedName>
    </component>
</protein>
<feature type="chain" id="PRO_5044947377" description="Arginine biosynthesis bifunctional protein ArgJ alpha chain" evidence="6">
    <location>
        <begin position="1"/>
        <end position="192"/>
    </location>
</feature>
<evidence type="ECO:0000256" key="1">
    <source>
        <dbReference type="ARBA" id="ARBA00006774"/>
    </source>
</evidence>
<comment type="function">
    <text evidence="6">Catalyzes two activities which are involved in the cyclic version of arginine biosynthesis: the synthesis of N-acetylglutamate from glutamate and acetyl-CoA as the acetyl donor, and of ornithine by transacetylation between N(2)-acetylornithine and glutamate.</text>
</comment>
<feature type="active site" description="Nucleophile" evidence="6">
    <location>
        <position position="193"/>
    </location>
</feature>
<keyword evidence="6" id="KW-0055">Arginine biosynthesis</keyword>
<dbReference type="InterPro" id="IPR002813">
    <property type="entry name" value="Arg_biosynth_ArgJ"/>
</dbReference>
<evidence type="ECO:0000313" key="7">
    <source>
        <dbReference type="EMBL" id="MFC3148983.1"/>
    </source>
</evidence>
<dbReference type="Gene3D" id="3.10.20.340">
    <property type="entry name" value="ArgJ beta chain, C-terminal domain"/>
    <property type="match status" value="1"/>
</dbReference>
<keyword evidence="5 6" id="KW-0012">Acyltransferase</keyword>
<dbReference type="InterPro" id="IPR042195">
    <property type="entry name" value="ArgJ_beta_C"/>
</dbReference>
<name>A0ABV7H4Y5_9BURK</name>
<dbReference type="InterPro" id="IPR016117">
    <property type="entry name" value="ArgJ-like_dom_sf"/>
</dbReference>
<sequence>MAVNLLPPDPAAVFPVAGIELGFAKARIKKWDRHDVMLMRLAPGTRVAGVFTQNAFAAAPVQVCREHLKRGDGIRALVVNAGNANCGTGEQGLAAARDTCRAVGELLQCAPEQVLPFSTGVILEHLPVDKIRGALPAAVGELKENAWATAAAAIMTTDTVAKAVSERVEIDGVTVTVTGIAKGVGMLQPNMATMLAYLATDAKIAQPVLDRWVKEVADASFNRVTIDGDTSTNDSFVLLATGKGAHAEIRDESSPGHDRLRAALIAVAQELAIKIARDGEGATKLITIEVEGAKDADEAHRVGKFIAHSPLVKTAFFASDPNLGRLIMAVGNAVPELNTAGVSIWLGDVLVVDRGGRAASYTEDQGAAVMKPEEISVKVMLSRGNARTTVWTCDYSYDYVKINAEYRT</sequence>
<dbReference type="PANTHER" id="PTHR23100">
    <property type="entry name" value="ARGININE BIOSYNTHESIS BIFUNCTIONAL PROTEIN ARGJ"/>
    <property type="match status" value="1"/>
</dbReference>
<comment type="pathway">
    <text evidence="6">Amino-acid biosynthesis; L-arginine biosynthesis; L-ornithine and N-acetyl-L-glutamate from L-glutamate and N(2)-acetyl-L-ornithine (cyclic): step 1/1.</text>
</comment>
<gene>
    <name evidence="6 7" type="primary">argJ</name>
    <name evidence="7" type="ORF">ACFOEN_15260</name>
</gene>
<dbReference type="HAMAP" id="MF_01106">
    <property type="entry name" value="ArgJ"/>
    <property type="match status" value="1"/>
</dbReference>
<evidence type="ECO:0000256" key="3">
    <source>
        <dbReference type="ARBA" id="ARBA00022679"/>
    </source>
</evidence>
<evidence type="ECO:0000256" key="4">
    <source>
        <dbReference type="ARBA" id="ARBA00022813"/>
    </source>
</evidence>
<comment type="catalytic activity">
    <reaction evidence="6">
        <text>L-glutamate + acetyl-CoA = N-acetyl-L-glutamate + CoA + H(+)</text>
        <dbReference type="Rhea" id="RHEA:24292"/>
        <dbReference type="ChEBI" id="CHEBI:15378"/>
        <dbReference type="ChEBI" id="CHEBI:29985"/>
        <dbReference type="ChEBI" id="CHEBI:44337"/>
        <dbReference type="ChEBI" id="CHEBI:57287"/>
        <dbReference type="ChEBI" id="CHEBI:57288"/>
        <dbReference type="EC" id="2.3.1.1"/>
    </reaction>
</comment>
<feature type="binding site" evidence="6">
    <location>
        <position position="156"/>
    </location>
    <ligand>
        <name>substrate</name>
    </ligand>
</feature>
<comment type="pathway">
    <text evidence="6">Amino-acid biosynthesis; L-arginine biosynthesis; N(2)-acetyl-L-ornithine from L-glutamate: step 1/4.</text>
</comment>
<keyword evidence="4 6" id="KW-0068">Autocatalytic cleavage</keyword>
<feature type="binding site" evidence="6">
    <location>
        <position position="280"/>
    </location>
    <ligand>
        <name>substrate</name>
    </ligand>
</feature>
<comment type="similarity">
    <text evidence="1 6">Belongs to the ArgJ family.</text>
</comment>
<feature type="site" description="Involved in the stabilization of negative charge on the oxyanion by the formation of the oxyanion hole" evidence="6">
    <location>
        <position position="119"/>
    </location>
</feature>
<keyword evidence="6" id="KW-0963">Cytoplasm</keyword>
<dbReference type="EC" id="2.3.1.35" evidence="6"/>
<feature type="binding site" evidence="6">
    <location>
        <position position="403"/>
    </location>
    <ligand>
        <name>substrate</name>
    </ligand>
</feature>
<reference evidence="8" key="1">
    <citation type="journal article" date="2019" name="Int. J. Syst. Evol. Microbiol.">
        <title>The Global Catalogue of Microorganisms (GCM) 10K type strain sequencing project: providing services to taxonomists for standard genome sequencing and annotation.</title>
        <authorList>
            <consortium name="The Broad Institute Genomics Platform"/>
            <consortium name="The Broad Institute Genome Sequencing Center for Infectious Disease"/>
            <person name="Wu L."/>
            <person name="Ma J."/>
        </authorList>
    </citation>
    <scope>NUCLEOTIDE SEQUENCE [LARGE SCALE GENOMIC DNA]</scope>
    <source>
        <strain evidence="8">KCTC 52168</strain>
    </source>
</reference>
<feature type="site" description="Cleavage; by autolysis" evidence="6">
    <location>
        <begin position="192"/>
        <end position="193"/>
    </location>
</feature>
<keyword evidence="6" id="KW-0511">Multifunctional enzyme</keyword>
<comment type="caution">
    <text evidence="7">The sequence shown here is derived from an EMBL/GenBank/DDBJ whole genome shotgun (WGS) entry which is preliminary data.</text>
</comment>
<evidence type="ECO:0000256" key="5">
    <source>
        <dbReference type="ARBA" id="ARBA00023315"/>
    </source>
</evidence>
<dbReference type="EC" id="2.3.1.1" evidence="6"/>
<dbReference type="GO" id="GO:0004358">
    <property type="term" value="F:L-glutamate N-acetyltransferase activity, acting on acetyl-L-ornithine as donor"/>
    <property type="evidence" value="ECO:0007669"/>
    <property type="project" value="UniProtKB-EC"/>
</dbReference>
<dbReference type="NCBIfam" id="TIGR00120">
    <property type="entry name" value="ArgJ"/>
    <property type="match status" value="1"/>
</dbReference>
<dbReference type="Gene3D" id="3.60.70.12">
    <property type="entry name" value="L-amino peptidase D-ALA esterase/amidase"/>
    <property type="match status" value="1"/>
</dbReference>
<feature type="binding site" evidence="6">
    <location>
        <position position="193"/>
    </location>
    <ligand>
        <name>substrate</name>
    </ligand>
</feature>
<comment type="subcellular location">
    <subcellularLocation>
        <location evidence="6">Cytoplasm</location>
    </subcellularLocation>
</comment>
<comment type="catalytic activity">
    <reaction evidence="6">
        <text>N(2)-acetyl-L-ornithine + L-glutamate = N-acetyl-L-glutamate + L-ornithine</text>
        <dbReference type="Rhea" id="RHEA:15349"/>
        <dbReference type="ChEBI" id="CHEBI:29985"/>
        <dbReference type="ChEBI" id="CHEBI:44337"/>
        <dbReference type="ChEBI" id="CHEBI:46911"/>
        <dbReference type="ChEBI" id="CHEBI:57805"/>
        <dbReference type="EC" id="2.3.1.35"/>
    </reaction>
</comment>
<proteinExistence type="inferred from homology"/>
<accession>A0ABV7H4Y5</accession>
<keyword evidence="6" id="KW-0028">Amino-acid biosynthesis</keyword>
<organism evidence="7 8">
    <name type="scientific">Piscinibacterium candidicorallinum</name>
    <dbReference type="NCBI Taxonomy" id="1793872"/>
    <lineage>
        <taxon>Bacteria</taxon>
        <taxon>Pseudomonadati</taxon>
        <taxon>Pseudomonadota</taxon>
        <taxon>Betaproteobacteria</taxon>
        <taxon>Burkholderiales</taxon>
        <taxon>Piscinibacterium</taxon>
    </lineage>
</organism>
<feature type="binding site" evidence="6">
    <location>
        <position position="408"/>
    </location>
    <ligand>
        <name>substrate</name>
    </ligand>
</feature>
<dbReference type="CDD" id="cd02152">
    <property type="entry name" value="OAT"/>
    <property type="match status" value="1"/>
</dbReference>
<evidence type="ECO:0000256" key="2">
    <source>
        <dbReference type="ARBA" id="ARBA00011475"/>
    </source>
</evidence>
<keyword evidence="8" id="KW-1185">Reference proteome</keyword>